<evidence type="ECO:0000313" key="3">
    <source>
        <dbReference type="WBParaSite" id="PEQ_0000352901-mRNA-1"/>
    </source>
</evidence>
<sequence>LRIFAFFQGPPGDDSIGGTGIKGPPGPPGPRGPKGPPGPNGIPSSNYGPPGQMGEMVHVDVWCSQVFSKFNYYREKS</sequence>
<evidence type="ECO:0000256" key="1">
    <source>
        <dbReference type="SAM" id="MobiDB-lite"/>
    </source>
</evidence>
<dbReference type="Proteomes" id="UP000887564">
    <property type="component" value="Unplaced"/>
</dbReference>
<feature type="compositionally biased region" description="Low complexity" evidence="1">
    <location>
        <begin position="41"/>
        <end position="50"/>
    </location>
</feature>
<evidence type="ECO:0000313" key="2">
    <source>
        <dbReference type="Proteomes" id="UP000887564"/>
    </source>
</evidence>
<protein>
    <submittedName>
        <fullName evidence="3">Uncharacterized protein</fullName>
    </submittedName>
</protein>
<dbReference type="AlphaFoldDB" id="A0A914RAM2"/>
<organism evidence="2 3">
    <name type="scientific">Parascaris equorum</name>
    <name type="common">Equine roundworm</name>
    <dbReference type="NCBI Taxonomy" id="6256"/>
    <lineage>
        <taxon>Eukaryota</taxon>
        <taxon>Metazoa</taxon>
        <taxon>Ecdysozoa</taxon>
        <taxon>Nematoda</taxon>
        <taxon>Chromadorea</taxon>
        <taxon>Rhabditida</taxon>
        <taxon>Spirurina</taxon>
        <taxon>Ascaridomorpha</taxon>
        <taxon>Ascaridoidea</taxon>
        <taxon>Ascarididae</taxon>
        <taxon>Parascaris</taxon>
    </lineage>
</organism>
<proteinExistence type="predicted"/>
<accession>A0A914RAM2</accession>
<name>A0A914RAM2_PAREQ</name>
<feature type="region of interest" description="Disordered" evidence="1">
    <location>
        <begin position="7"/>
        <end position="51"/>
    </location>
</feature>
<reference evidence="3" key="1">
    <citation type="submission" date="2022-11" db="UniProtKB">
        <authorList>
            <consortium name="WormBaseParasite"/>
        </authorList>
    </citation>
    <scope>IDENTIFICATION</scope>
</reference>
<keyword evidence="2" id="KW-1185">Reference proteome</keyword>
<feature type="compositionally biased region" description="Pro residues" evidence="1">
    <location>
        <begin position="24"/>
        <end position="40"/>
    </location>
</feature>
<dbReference type="WBParaSite" id="PEQ_0000352901-mRNA-1">
    <property type="protein sequence ID" value="PEQ_0000352901-mRNA-1"/>
    <property type="gene ID" value="PEQ_0000352901"/>
</dbReference>